<evidence type="ECO:0000313" key="2">
    <source>
        <dbReference type="Proteomes" id="UP000028486"/>
    </source>
</evidence>
<dbReference type="KEGG" id="caj:CIG1485E_1056"/>
<evidence type="ECO:0000313" key="1">
    <source>
        <dbReference type="EMBL" id="AII14892.1"/>
    </source>
</evidence>
<dbReference type="OrthoDB" id="5373155at2"/>
<dbReference type="HOGENOM" id="CLU_182233_0_0_7"/>
<organism evidence="1 2">
    <name type="scientific">Campylobacter iguaniorum</name>
    <dbReference type="NCBI Taxonomy" id="1244531"/>
    <lineage>
        <taxon>Bacteria</taxon>
        <taxon>Pseudomonadati</taxon>
        <taxon>Campylobacterota</taxon>
        <taxon>Epsilonproteobacteria</taxon>
        <taxon>Campylobacterales</taxon>
        <taxon>Campylobacteraceae</taxon>
        <taxon>Campylobacter</taxon>
    </lineage>
</organism>
<dbReference type="PATRIC" id="fig|1244531.5.peg.1157"/>
<proteinExistence type="predicted"/>
<dbReference type="AlphaFoldDB" id="A0A076FBV5"/>
<dbReference type="STRING" id="1244531.CIG2463D_1148"/>
<dbReference type="eggNOG" id="ENOG5031AQZ">
    <property type="taxonomic scope" value="Bacteria"/>
</dbReference>
<gene>
    <name evidence="1" type="ORF">CIG1485E_1056</name>
</gene>
<accession>A0A076FBV5</accession>
<protein>
    <submittedName>
        <fullName evidence="1">Uncharacterized protein</fullName>
    </submittedName>
</protein>
<name>A0A076FBV5_9BACT</name>
<reference evidence="2" key="1">
    <citation type="journal article" date="2014" name="Genome Announc.">
        <title>Complete Genome Sequence of Campylobacter iguaniorum Strain 1485ET, Isolated from a Bearded Dragon (Pogona vitticeps).</title>
        <authorList>
            <person name="Gilbert M.J."/>
            <person name="Miller W.G."/>
            <person name="Yee E."/>
            <person name="Kik M."/>
            <person name="Wagenaar J.A."/>
            <person name="Duim B."/>
        </authorList>
    </citation>
    <scope>NUCLEOTIDE SEQUENCE [LARGE SCALE GENOMIC DNA]</scope>
    <source>
        <strain evidence="2">1485E</strain>
    </source>
</reference>
<sequence>MSRVKIYRTFALHDTRKGTISVANLDEPYGRGSKPVVSIGISLKGEDEPDWKVHIPYENLNELLDSLTHIKNELRKTNS</sequence>
<dbReference type="RefSeq" id="WP_038454467.1">
    <property type="nucleotide sequence ID" value="NZ_CP009043.1"/>
</dbReference>
<dbReference type="EMBL" id="CP009043">
    <property type="protein sequence ID" value="AII14892.1"/>
    <property type="molecule type" value="Genomic_DNA"/>
</dbReference>
<keyword evidence="2" id="KW-1185">Reference proteome</keyword>
<dbReference type="Proteomes" id="UP000028486">
    <property type="component" value="Chromosome"/>
</dbReference>